<name>A0A088S7G1_LEIPA</name>
<gene>
    <name evidence="2" type="ORF">LPMP_200240</name>
</gene>
<protein>
    <recommendedName>
        <fullName evidence="4">PrimPol-like protein 2</fullName>
    </recommendedName>
</protein>
<reference evidence="2 3" key="1">
    <citation type="journal article" date="2015" name="Sci. Rep.">
        <title>The genome of Leishmania panamensis: insights into genomics of the L. (Viannia) subgenus.</title>
        <authorList>
            <person name="Llanes A."/>
            <person name="Restrepo C.M."/>
            <person name="Vecchio G.D."/>
            <person name="Anguizola F.J."/>
            <person name="Lleonart R."/>
        </authorList>
    </citation>
    <scope>NUCLEOTIDE SEQUENCE [LARGE SCALE GENOMIC DNA]</scope>
    <source>
        <strain evidence="2 3">MHOM/PA/94/PSC-1</strain>
    </source>
</reference>
<dbReference type="AlphaFoldDB" id="A0A088S7G1"/>
<dbReference type="OrthoDB" id="245712at2759"/>
<dbReference type="VEuPathDB" id="TriTrypDB:LPAL13_000028100"/>
<organism evidence="2 3">
    <name type="scientific">Leishmania panamensis</name>
    <dbReference type="NCBI Taxonomy" id="5679"/>
    <lineage>
        <taxon>Eukaryota</taxon>
        <taxon>Discoba</taxon>
        <taxon>Euglenozoa</taxon>
        <taxon>Kinetoplastea</taxon>
        <taxon>Metakinetoplastina</taxon>
        <taxon>Trypanosomatida</taxon>
        <taxon>Trypanosomatidae</taxon>
        <taxon>Leishmaniinae</taxon>
        <taxon>Leishmania</taxon>
        <taxon>Leishmania guyanensis species complex</taxon>
    </lineage>
</organism>
<proteinExistence type="predicted"/>
<accession>A0A088S7G1</accession>
<keyword evidence="3" id="KW-1185">Reference proteome</keyword>
<dbReference type="Proteomes" id="UP000063063">
    <property type="component" value="Chromosome 20"/>
</dbReference>
<sequence length="761" mass="83204">MSAQKVARIEESASAAAPSTVSVLRASREDTGLKDSEFCNSINPLFILSGPRGNAINPRSSDYRLNALIDVVDDSVFQVMSDAWAAVGVPADRYWRSPQHLRGGSSTVLPSKETSSSPPKSLELRVPNPLRLYASFYPTRIEALAARGYGAHRGLLPLALDRRGGSGSKLFNVLPRWSANVLDIDESAVEPSAPIIRGSAIADFVNAIPHRQDRNLYALVDEACPVDPYFDVDFSYDPEHDDPSDALLVQSYGEGKEVTSVTAFSAEAVEKVLLTILTALRREVETELKTTVAECLVLTSSLQTGRHSDSPSEPASLEQLKLSFHVHFRLADRAAIESVREMHTFMTRLRSRLHDEEAAEAASLPLGGPARERSEDARKVSNLLLRCVDFGVYTRWRAFRLPYNVKASNAVQSSALASGAGDDLLEEQLRQLGIALPDSRVGSAAPLVLQSLFLAADVSTCKTQRYLVQNLAMHFRFLLPVLPGATELTSVALKEFLSPLVPPQVRAAAAAMSGPTSPSSSARDVVSAWVMELACIVRDASTLPCSHNGGATQVTAASSSFRLLRDEVAITAAVAEASAQTTSSPFDVPLPSMPRSIRVRVEDAETRRLLAEVFWCIAPEYGGACSVVRTSPVEEAWSALSATNPITPERINAHYEDSIRAYYVMQKQNKYCIRLHRSHKATFAQLYLTFGSIKIRCYANDCCDRCCVIPWAAPNNPKSGPQHHAGYPRYDRLMAIRNALFPPLSTEELVRRYGTGVLQYV</sequence>
<dbReference type="eggNOG" id="ENOG502QPJ8">
    <property type="taxonomic scope" value="Eukaryota"/>
</dbReference>
<dbReference type="KEGG" id="lpan:LPMP_200240"/>
<dbReference type="VEuPathDB" id="TriTrypDB:LPMP_200240"/>
<feature type="region of interest" description="Disordered" evidence="1">
    <location>
        <begin position="101"/>
        <end position="121"/>
    </location>
</feature>
<evidence type="ECO:0000313" key="3">
    <source>
        <dbReference type="Proteomes" id="UP000063063"/>
    </source>
</evidence>
<evidence type="ECO:0000256" key="1">
    <source>
        <dbReference type="SAM" id="MobiDB-lite"/>
    </source>
</evidence>
<feature type="compositionally biased region" description="Low complexity" evidence="1">
    <location>
        <begin position="109"/>
        <end position="121"/>
    </location>
</feature>
<dbReference type="RefSeq" id="XP_010698223.1">
    <property type="nucleotide sequence ID" value="XM_010699921.1"/>
</dbReference>
<dbReference type="EMBL" id="CP009389">
    <property type="protein sequence ID" value="AIN97516.1"/>
    <property type="molecule type" value="Genomic_DNA"/>
</dbReference>
<evidence type="ECO:0000313" key="2">
    <source>
        <dbReference type="EMBL" id="AIN97516.1"/>
    </source>
</evidence>
<evidence type="ECO:0008006" key="4">
    <source>
        <dbReference type="Google" id="ProtNLM"/>
    </source>
</evidence>
<dbReference type="GeneID" id="22574231"/>